<gene>
    <name evidence="8" type="ORF">CC117_33755</name>
</gene>
<dbReference type="EC" id="4.1.2.14" evidence="5"/>
<evidence type="ECO:0000256" key="1">
    <source>
        <dbReference type="ARBA" id="ARBA00000654"/>
    </source>
</evidence>
<organism evidence="8 9">
    <name type="scientific">Parafrankia colletiae</name>
    <dbReference type="NCBI Taxonomy" id="573497"/>
    <lineage>
        <taxon>Bacteria</taxon>
        <taxon>Bacillati</taxon>
        <taxon>Actinomycetota</taxon>
        <taxon>Actinomycetes</taxon>
        <taxon>Frankiales</taxon>
        <taxon>Frankiaceae</taxon>
        <taxon>Parafrankia</taxon>
    </lineage>
</organism>
<comment type="subunit">
    <text evidence="4">Homotrimer.</text>
</comment>
<keyword evidence="6" id="KW-0456">Lyase</keyword>
<dbReference type="InterPro" id="IPR000887">
    <property type="entry name" value="Aldlse_KDPG_KHG"/>
</dbReference>
<dbReference type="GO" id="GO:0008675">
    <property type="term" value="F:2-dehydro-3-deoxy-phosphogluconate aldolase activity"/>
    <property type="evidence" value="ECO:0007669"/>
    <property type="project" value="UniProtKB-EC"/>
</dbReference>
<dbReference type="RefSeq" id="WP_071083499.1">
    <property type="nucleotide sequence ID" value="NZ_MBLM01000089.1"/>
</dbReference>
<dbReference type="Gene3D" id="3.20.20.70">
    <property type="entry name" value="Aldolase class I"/>
    <property type="match status" value="1"/>
</dbReference>
<dbReference type="SUPFAM" id="SSF51569">
    <property type="entry name" value="Aldolase"/>
    <property type="match status" value="1"/>
</dbReference>
<keyword evidence="7" id="KW-0119">Carbohydrate metabolism</keyword>
<evidence type="ECO:0000256" key="3">
    <source>
        <dbReference type="ARBA" id="ARBA00006906"/>
    </source>
</evidence>
<dbReference type="OrthoDB" id="9805177at2"/>
<protein>
    <recommendedName>
        <fullName evidence="5">2-dehydro-3-deoxy-phosphogluconate aldolase</fullName>
        <ecNumber evidence="5">4.1.2.14</ecNumber>
    </recommendedName>
</protein>
<dbReference type="PANTHER" id="PTHR30246:SF1">
    <property type="entry name" value="2-DEHYDRO-3-DEOXY-6-PHOSPHOGALACTONATE ALDOLASE-RELATED"/>
    <property type="match status" value="1"/>
</dbReference>
<dbReference type="EMBL" id="MBLM01000089">
    <property type="protein sequence ID" value="OHV39791.1"/>
    <property type="molecule type" value="Genomic_DNA"/>
</dbReference>
<comment type="catalytic activity">
    <reaction evidence="1">
        <text>2-dehydro-3-deoxy-6-phospho-D-gluconate = D-glyceraldehyde 3-phosphate + pyruvate</text>
        <dbReference type="Rhea" id="RHEA:17089"/>
        <dbReference type="ChEBI" id="CHEBI:15361"/>
        <dbReference type="ChEBI" id="CHEBI:57569"/>
        <dbReference type="ChEBI" id="CHEBI:59776"/>
        <dbReference type="EC" id="4.1.2.14"/>
    </reaction>
</comment>
<sequence length="196" mass="20371">MTSISRPSSLLNIAPVIPVVVVHDILTAVPLARALAAGGLKILEVTLRTDAALQAIELITAEVPDILVGAGTITSSDQARQSVDAGAHFLVSPGCTDRLLDAMDDSGLPYLPGVATISEMLKVLDRKKVEMKFFPAKAAGGIPYLQAVAGPLPQIRFCPTGGITAATAEAYLSEPNVGCVGGSWVTPPDAIWDGDW</sequence>
<comment type="caution">
    <text evidence="8">The sequence shown here is derived from an EMBL/GenBank/DDBJ whole genome shotgun (WGS) entry which is preliminary data.</text>
</comment>
<reference evidence="9" key="1">
    <citation type="submission" date="2016-07" db="EMBL/GenBank/DDBJ databases">
        <title>Sequence Frankia sp. strain CcI1.17.</title>
        <authorList>
            <person name="Ghodhbane-Gtari F."/>
            <person name="Swanson E."/>
            <person name="Gueddou A."/>
            <person name="Morris K."/>
            <person name="Hezbri K."/>
            <person name="Ktari A."/>
            <person name="Nouioui I."/>
            <person name="Abebe-Akele F."/>
            <person name="Simpson S."/>
            <person name="Thomas K."/>
            <person name="Gtari M."/>
            <person name="Tisa L.S."/>
            <person name="Hurst S."/>
        </authorList>
    </citation>
    <scope>NUCLEOTIDE SEQUENCE [LARGE SCALE GENOMIC DNA]</scope>
    <source>
        <strain evidence="9">Cc1.17</strain>
    </source>
</reference>
<dbReference type="CDD" id="cd00452">
    <property type="entry name" value="KDPG_aldolase"/>
    <property type="match status" value="1"/>
</dbReference>
<comment type="similarity">
    <text evidence="3">Belongs to the KHG/KDPG aldolase family.</text>
</comment>
<dbReference type="InterPro" id="IPR031337">
    <property type="entry name" value="KDPG/KHG_AS_1"/>
</dbReference>
<evidence type="ECO:0000256" key="4">
    <source>
        <dbReference type="ARBA" id="ARBA00011233"/>
    </source>
</evidence>
<evidence type="ECO:0000256" key="5">
    <source>
        <dbReference type="ARBA" id="ARBA00013063"/>
    </source>
</evidence>
<evidence type="ECO:0000313" key="9">
    <source>
        <dbReference type="Proteomes" id="UP000179627"/>
    </source>
</evidence>
<comment type="pathway">
    <text evidence="2">Carbohydrate acid metabolism; 2-dehydro-3-deoxy-D-gluconate degradation; D-glyceraldehyde 3-phosphate and pyruvate from 2-dehydro-3-deoxy-D-gluconate: step 2/2.</text>
</comment>
<dbReference type="InterPro" id="IPR013785">
    <property type="entry name" value="Aldolase_TIM"/>
</dbReference>
<dbReference type="PANTHER" id="PTHR30246">
    <property type="entry name" value="2-KETO-3-DEOXY-6-PHOSPHOGLUCONATE ALDOLASE"/>
    <property type="match status" value="1"/>
</dbReference>
<dbReference type="NCBIfam" id="TIGR01182">
    <property type="entry name" value="eda"/>
    <property type="match status" value="1"/>
</dbReference>
<dbReference type="Proteomes" id="UP000179627">
    <property type="component" value="Unassembled WGS sequence"/>
</dbReference>
<evidence type="ECO:0000256" key="7">
    <source>
        <dbReference type="ARBA" id="ARBA00023277"/>
    </source>
</evidence>
<feature type="non-terminal residue" evidence="8">
    <location>
        <position position="196"/>
    </location>
</feature>
<proteinExistence type="inferred from homology"/>
<evidence type="ECO:0000256" key="2">
    <source>
        <dbReference type="ARBA" id="ARBA00004736"/>
    </source>
</evidence>
<evidence type="ECO:0000256" key="6">
    <source>
        <dbReference type="ARBA" id="ARBA00023239"/>
    </source>
</evidence>
<accession>A0A1S1R249</accession>
<evidence type="ECO:0000313" key="8">
    <source>
        <dbReference type="EMBL" id="OHV39791.1"/>
    </source>
</evidence>
<dbReference type="Pfam" id="PF01081">
    <property type="entry name" value="Aldolase"/>
    <property type="match status" value="1"/>
</dbReference>
<dbReference type="PROSITE" id="PS00159">
    <property type="entry name" value="ALDOLASE_KDPG_KHG_1"/>
    <property type="match status" value="1"/>
</dbReference>
<name>A0A1S1R249_9ACTN</name>
<dbReference type="AlphaFoldDB" id="A0A1S1R249"/>
<keyword evidence="9" id="KW-1185">Reference proteome</keyword>